<feature type="binding site" evidence="9">
    <location>
        <begin position="421"/>
        <end position="422"/>
    </location>
    <ligand>
        <name>substrate</name>
    </ligand>
</feature>
<evidence type="ECO:0000256" key="8">
    <source>
        <dbReference type="PIRSR" id="PIRSR617736-1"/>
    </source>
</evidence>
<name>I3YH25_THIV6</name>
<dbReference type="EC" id="3.2.1.21" evidence="2 11"/>
<feature type="active site" description="Nucleophile" evidence="8 10">
    <location>
        <position position="367"/>
    </location>
</feature>
<evidence type="ECO:0000313" key="12">
    <source>
        <dbReference type="EMBL" id="AFL76293.1"/>
    </source>
</evidence>
<keyword evidence="4" id="KW-0136">Cellulose degradation</keyword>
<evidence type="ECO:0000256" key="3">
    <source>
        <dbReference type="ARBA" id="ARBA00022801"/>
    </source>
</evidence>
<evidence type="ECO:0000256" key="2">
    <source>
        <dbReference type="ARBA" id="ARBA00012744"/>
    </source>
</evidence>
<evidence type="ECO:0000256" key="9">
    <source>
        <dbReference type="PIRSR" id="PIRSR617736-2"/>
    </source>
</evidence>
<dbReference type="PANTHER" id="PTHR10353:SF36">
    <property type="entry name" value="LP05116P"/>
    <property type="match status" value="1"/>
</dbReference>
<dbReference type="InterPro" id="IPR017736">
    <property type="entry name" value="Glyco_hydro_1_beta-glucosidase"/>
</dbReference>
<organism evidence="12 13">
    <name type="scientific">Thiocystis violascens (strain ATCC 17096 / DSM 198 / 6111)</name>
    <name type="common">Chromatium violascens</name>
    <dbReference type="NCBI Taxonomy" id="765911"/>
    <lineage>
        <taxon>Bacteria</taxon>
        <taxon>Pseudomonadati</taxon>
        <taxon>Pseudomonadota</taxon>
        <taxon>Gammaproteobacteria</taxon>
        <taxon>Chromatiales</taxon>
        <taxon>Chromatiaceae</taxon>
        <taxon>Thiocystis</taxon>
    </lineage>
</organism>
<feature type="binding site" evidence="9">
    <location>
        <position position="309"/>
    </location>
    <ligand>
        <name>substrate</name>
    </ligand>
</feature>
<feature type="binding site" evidence="9">
    <location>
        <position position="21"/>
    </location>
    <ligand>
        <name>substrate</name>
    </ligand>
</feature>
<evidence type="ECO:0000256" key="4">
    <source>
        <dbReference type="ARBA" id="ARBA00023001"/>
    </source>
</evidence>
<feature type="binding site" evidence="9">
    <location>
        <position position="166"/>
    </location>
    <ligand>
        <name>substrate</name>
    </ligand>
</feature>
<dbReference type="HOGENOM" id="CLU_001859_1_3_6"/>
<keyword evidence="5" id="KW-0119">Carbohydrate metabolism</keyword>
<evidence type="ECO:0000256" key="7">
    <source>
        <dbReference type="ARBA" id="ARBA00023326"/>
    </source>
</evidence>
<keyword evidence="6 11" id="KW-0326">Glycosidase</keyword>
<keyword evidence="7" id="KW-0624">Polysaccharide degradation</keyword>
<evidence type="ECO:0000256" key="10">
    <source>
        <dbReference type="PROSITE-ProRule" id="PRU10055"/>
    </source>
</evidence>
<comment type="catalytic activity">
    <reaction evidence="11">
        <text>Hydrolysis of terminal, non-reducing beta-D-glucosyl residues with release of beta-D-glucose.</text>
        <dbReference type="EC" id="3.2.1.21"/>
    </reaction>
</comment>
<feature type="binding site" evidence="9">
    <location>
        <position position="414"/>
    </location>
    <ligand>
        <name>substrate</name>
    </ligand>
</feature>
<sequence length="460" mass="50816">MTSEAAFPANFLWGAATSAYQIEGQPLADGAGPSIWHRFAHTPGRVANGDTGDLACDHYRRFEEDVALMADLGLGAYRFSVAWGRVLPEGRGSVNAKGLDFYRRLVDALLERGIAPMITLYHWDLPAALHDRGGWLNPDSPAWFADYAQVLFRALDDRVPLWVTINEPWVVTVPGYLDGELAPGHRDPFEAPRVAHHLLLAHAEAVAAYRSLGGRHRIGLAVNLEPQHPASPTPENQAAARRRDAFINRWFLDPLYLGRYPAELATIFGAAWPEFADADLARIRSTSDSVLGGSLGTGCATDFIGVNYYSRGLVRADPNTQPLGAIRISPENAPRTTMGWEVYPPGLTETLLWIKEHYGNPPTYITENGAAFDDPPPADGLVPDPERVDYLRAHLRAAHAALEQGADLRGYFVWSLFDNFEWAQGYSQRFGLIRVDPPNQARILKASARFYQNVIRANGV</sequence>
<reference evidence="12 13" key="1">
    <citation type="submission" date="2012-06" db="EMBL/GenBank/DDBJ databases">
        <title>Complete sequence of Thiocystis violascens DSM 198.</title>
        <authorList>
            <consortium name="US DOE Joint Genome Institute"/>
            <person name="Lucas S."/>
            <person name="Han J."/>
            <person name="Lapidus A."/>
            <person name="Cheng J.-F."/>
            <person name="Goodwin L."/>
            <person name="Pitluck S."/>
            <person name="Peters L."/>
            <person name="Ovchinnikova G."/>
            <person name="Teshima H."/>
            <person name="Detter J.C."/>
            <person name="Han C."/>
            <person name="Tapia R."/>
            <person name="Land M."/>
            <person name="Hauser L."/>
            <person name="Kyrpides N."/>
            <person name="Ivanova N."/>
            <person name="Pagani I."/>
            <person name="Vogl K."/>
            <person name="Liu Z."/>
            <person name="Frigaard N.-U."/>
            <person name="Bryant D."/>
            <person name="Woyke T."/>
        </authorList>
    </citation>
    <scope>NUCLEOTIDE SEQUENCE [LARGE SCALE GENOMIC DNA]</scope>
    <source>
        <strain evidence="13">ATCC 17096 / DSM 198 / 6111</strain>
    </source>
</reference>
<evidence type="ECO:0000256" key="6">
    <source>
        <dbReference type="ARBA" id="ARBA00023295"/>
    </source>
</evidence>
<dbReference type="AlphaFoldDB" id="I3YH25"/>
<dbReference type="GO" id="GO:0030245">
    <property type="term" value="P:cellulose catabolic process"/>
    <property type="evidence" value="ECO:0007669"/>
    <property type="project" value="UniProtKB-KW"/>
</dbReference>
<dbReference type="OrthoDB" id="9765195at2"/>
<dbReference type="SUPFAM" id="SSF51445">
    <property type="entry name" value="(Trans)glycosidases"/>
    <property type="match status" value="1"/>
</dbReference>
<evidence type="ECO:0000313" key="13">
    <source>
        <dbReference type="Proteomes" id="UP000006062"/>
    </source>
</evidence>
<dbReference type="STRING" id="765911.Thivi_4497"/>
<gene>
    <name evidence="12" type="ordered locus">Thivi_4497</name>
</gene>
<accession>I3YH25</accession>
<evidence type="ECO:0000256" key="11">
    <source>
        <dbReference type="RuleBase" id="RU361175"/>
    </source>
</evidence>
<feature type="binding site" evidence="9">
    <location>
        <position position="122"/>
    </location>
    <ligand>
        <name>substrate</name>
    </ligand>
</feature>
<feature type="active site" description="Proton donor" evidence="8">
    <location>
        <position position="167"/>
    </location>
</feature>
<dbReference type="PANTHER" id="PTHR10353">
    <property type="entry name" value="GLYCOSYL HYDROLASE"/>
    <property type="match status" value="1"/>
</dbReference>
<evidence type="ECO:0000256" key="1">
    <source>
        <dbReference type="ARBA" id="ARBA00010838"/>
    </source>
</evidence>
<dbReference type="EMBL" id="CP003154">
    <property type="protein sequence ID" value="AFL76293.1"/>
    <property type="molecule type" value="Genomic_DNA"/>
</dbReference>
<dbReference type="Pfam" id="PF00232">
    <property type="entry name" value="Glyco_hydro_1"/>
    <property type="match status" value="1"/>
</dbReference>
<dbReference type="KEGG" id="tvi:Thivi_4497"/>
<dbReference type="FunFam" id="3.20.20.80:FF:000004">
    <property type="entry name" value="Beta-glucosidase 6-phospho-beta-glucosidase"/>
    <property type="match status" value="1"/>
</dbReference>
<dbReference type="Gene3D" id="3.20.20.80">
    <property type="entry name" value="Glycosidases"/>
    <property type="match status" value="1"/>
</dbReference>
<dbReference type="GO" id="GO:0008422">
    <property type="term" value="F:beta-glucosidase activity"/>
    <property type="evidence" value="ECO:0007669"/>
    <property type="project" value="UniProtKB-EC"/>
</dbReference>
<dbReference type="RefSeq" id="WP_014780667.1">
    <property type="nucleotide sequence ID" value="NC_018012.1"/>
</dbReference>
<dbReference type="PRINTS" id="PR00131">
    <property type="entry name" value="GLHYDRLASE1"/>
</dbReference>
<dbReference type="PROSITE" id="PS00572">
    <property type="entry name" value="GLYCOSYL_HYDROL_F1_1"/>
    <property type="match status" value="1"/>
</dbReference>
<dbReference type="eggNOG" id="COG2723">
    <property type="taxonomic scope" value="Bacteria"/>
</dbReference>
<keyword evidence="3 11" id="KW-0378">Hydrolase</keyword>
<proteinExistence type="inferred from homology"/>
<comment type="similarity">
    <text evidence="1 11">Belongs to the glycosyl hydrolase 1 family.</text>
</comment>
<keyword evidence="13" id="KW-1185">Reference proteome</keyword>
<dbReference type="NCBIfam" id="TIGR03356">
    <property type="entry name" value="BGL"/>
    <property type="match status" value="1"/>
</dbReference>
<protein>
    <recommendedName>
        <fullName evidence="2 11">Beta-glucosidase</fullName>
        <ecNumber evidence="2 11">3.2.1.21</ecNumber>
    </recommendedName>
</protein>
<evidence type="ECO:0000256" key="5">
    <source>
        <dbReference type="ARBA" id="ARBA00023277"/>
    </source>
</evidence>
<dbReference type="Proteomes" id="UP000006062">
    <property type="component" value="Chromosome"/>
</dbReference>
<dbReference type="InterPro" id="IPR018120">
    <property type="entry name" value="Glyco_hydro_1_AS"/>
</dbReference>
<dbReference type="InterPro" id="IPR001360">
    <property type="entry name" value="Glyco_hydro_1"/>
</dbReference>
<dbReference type="InterPro" id="IPR017853">
    <property type="entry name" value="GH"/>
</dbReference>
<dbReference type="GO" id="GO:0005829">
    <property type="term" value="C:cytosol"/>
    <property type="evidence" value="ECO:0007669"/>
    <property type="project" value="TreeGrafter"/>
</dbReference>